<feature type="binding site" evidence="11">
    <location>
        <begin position="303"/>
        <end position="306"/>
    </location>
    <ligand>
        <name>substrate</name>
    </ligand>
</feature>
<dbReference type="AlphaFoldDB" id="A0A1X7TYZ1"/>
<accession>A0A1X7TYZ1</accession>
<feature type="active site" description="Phosphocysteine intermediate" evidence="10">
    <location>
        <position position="389"/>
    </location>
</feature>
<evidence type="ECO:0000256" key="11">
    <source>
        <dbReference type="PIRSR" id="PIRSR630564-2"/>
    </source>
</evidence>
<dbReference type="KEGG" id="aqu:100640426"/>
<evidence type="ECO:0000256" key="5">
    <source>
        <dbReference type="ARBA" id="ARBA00022771"/>
    </source>
</evidence>
<dbReference type="EnsemblMetazoa" id="Aqu2.1.20330_001">
    <property type="protein sequence ID" value="Aqu2.1.20330_001"/>
    <property type="gene ID" value="Aqu2.1.20330"/>
</dbReference>
<dbReference type="Gene3D" id="3.30.40.10">
    <property type="entry name" value="Zinc/RING finger domain, C3HC4 (zinc finger)"/>
    <property type="match status" value="1"/>
</dbReference>
<evidence type="ECO:0000256" key="3">
    <source>
        <dbReference type="ARBA" id="ARBA00012903"/>
    </source>
</evidence>
<dbReference type="GO" id="GO:0005737">
    <property type="term" value="C:cytoplasm"/>
    <property type="evidence" value="ECO:0007669"/>
    <property type="project" value="TreeGrafter"/>
</dbReference>
<dbReference type="SMART" id="SM00064">
    <property type="entry name" value="FYVE"/>
    <property type="match status" value="1"/>
</dbReference>
<keyword evidence="17" id="KW-1185">Reference proteome</keyword>
<evidence type="ECO:0000256" key="13">
    <source>
        <dbReference type="SAM" id="MobiDB-lite"/>
    </source>
</evidence>
<dbReference type="GO" id="GO:0016020">
    <property type="term" value="C:membrane"/>
    <property type="evidence" value="ECO:0007669"/>
    <property type="project" value="UniProtKB-SubCell"/>
</dbReference>
<keyword evidence="4" id="KW-0479">Metal-binding</keyword>
<dbReference type="CDD" id="cd14533">
    <property type="entry name" value="PTP-MTMR3-like"/>
    <property type="match status" value="1"/>
</dbReference>
<comment type="subcellular location">
    <subcellularLocation>
        <location evidence="1">Membrane</location>
    </subcellularLocation>
</comment>
<feature type="compositionally biased region" description="Polar residues" evidence="13">
    <location>
        <begin position="614"/>
        <end position="625"/>
    </location>
</feature>
<dbReference type="GO" id="GO:0046856">
    <property type="term" value="P:phosphatidylinositol dephosphorylation"/>
    <property type="evidence" value="ECO:0007669"/>
    <property type="project" value="TreeGrafter"/>
</dbReference>
<evidence type="ECO:0000256" key="4">
    <source>
        <dbReference type="ARBA" id="ARBA00022723"/>
    </source>
</evidence>
<evidence type="ECO:0000259" key="14">
    <source>
        <dbReference type="PROSITE" id="PS50178"/>
    </source>
</evidence>
<dbReference type="PANTHER" id="PTHR10807:SF75">
    <property type="entry name" value="PHOSPHATIDYLINOSITOL-3-PHOSPHATE PHOSPHATASE"/>
    <property type="match status" value="1"/>
</dbReference>
<protein>
    <recommendedName>
        <fullName evidence="3">phosphatidylinositol-3,5-bisphosphate 3-phosphatase</fullName>
        <ecNumber evidence="3">3.1.3.95</ecNumber>
    </recommendedName>
    <alternativeName>
        <fullName evidence="9">Phosphatidylinositol-3,5-bisphosphate 3-phosphatase</fullName>
    </alternativeName>
</protein>
<feature type="region of interest" description="Disordered" evidence="13">
    <location>
        <begin position="559"/>
        <end position="682"/>
    </location>
</feature>
<keyword evidence="7" id="KW-0862">Zinc</keyword>
<dbReference type="CDD" id="cd15733">
    <property type="entry name" value="FYVE_MTMR4"/>
    <property type="match status" value="1"/>
</dbReference>
<dbReference type="GO" id="GO:0052629">
    <property type="term" value="F:phosphatidylinositol-3,5-bisphosphate 3-phosphatase activity"/>
    <property type="evidence" value="ECO:0007669"/>
    <property type="project" value="UniProtKB-EC"/>
</dbReference>
<proteinExistence type="inferred from homology"/>
<dbReference type="SUPFAM" id="SSF57903">
    <property type="entry name" value="FYVE/PHD zinc finger"/>
    <property type="match status" value="1"/>
</dbReference>
<reference evidence="17" key="1">
    <citation type="journal article" date="2010" name="Nature">
        <title>The Amphimedon queenslandica genome and the evolution of animal complexity.</title>
        <authorList>
            <person name="Srivastava M."/>
            <person name="Simakov O."/>
            <person name="Chapman J."/>
            <person name="Fahey B."/>
            <person name="Gauthier M.E."/>
            <person name="Mitros T."/>
            <person name="Richards G.S."/>
            <person name="Conaco C."/>
            <person name="Dacre M."/>
            <person name="Hellsten U."/>
            <person name="Larroux C."/>
            <person name="Putnam N.H."/>
            <person name="Stanke M."/>
            <person name="Adamska M."/>
            <person name="Darling A."/>
            <person name="Degnan S.M."/>
            <person name="Oakley T.H."/>
            <person name="Plachetzki D.C."/>
            <person name="Zhai Y."/>
            <person name="Adamski M."/>
            <person name="Calcino A."/>
            <person name="Cummins S.F."/>
            <person name="Goodstein D.M."/>
            <person name="Harris C."/>
            <person name="Jackson D.J."/>
            <person name="Leys S.P."/>
            <person name="Shu S."/>
            <person name="Woodcroft B.J."/>
            <person name="Vervoort M."/>
            <person name="Kosik K.S."/>
            <person name="Manning G."/>
            <person name="Degnan B.M."/>
            <person name="Rokhsar D.S."/>
        </authorList>
    </citation>
    <scope>NUCLEOTIDE SEQUENCE [LARGE SCALE GENOMIC DNA]</scope>
</reference>
<dbReference type="InterPro" id="IPR017455">
    <property type="entry name" value="Znf_FYVE-rel"/>
</dbReference>
<feature type="compositionally biased region" description="Basic and acidic residues" evidence="13">
    <location>
        <begin position="633"/>
        <end position="644"/>
    </location>
</feature>
<dbReference type="OMA" id="XAISASS"/>
<dbReference type="STRING" id="400682.A0A1X7TYZ1"/>
<evidence type="ECO:0000256" key="1">
    <source>
        <dbReference type="ARBA" id="ARBA00004370"/>
    </source>
</evidence>
<dbReference type="InParanoid" id="A0A1X7TYZ1"/>
<name>A0A1X7TYZ1_AMPQE</name>
<evidence type="ECO:0000313" key="16">
    <source>
        <dbReference type="EnsemblMetazoa" id="Aqu2.1.20330_001"/>
    </source>
</evidence>
<dbReference type="SUPFAM" id="SSF50729">
    <property type="entry name" value="PH domain-like"/>
    <property type="match status" value="1"/>
</dbReference>
<evidence type="ECO:0000256" key="12">
    <source>
        <dbReference type="PROSITE-ProRule" id="PRU00091"/>
    </source>
</evidence>
<evidence type="ECO:0000256" key="9">
    <source>
        <dbReference type="ARBA" id="ARBA00032571"/>
    </source>
</evidence>
<dbReference type="InterPro" id="IPR029021">
    <property type="entry name" value="Prot-tyrosine_phosphatase-like"/>
</dbReference>
<dbReference type="EnsemblMetazoa" id="XM_011408212.2">
    <property type="protein sequence ID" value="XP_011406514.1"/>
    <property type="gene ID" value="LOC100640426"/>
</dbReference>
<feature type="binding site" evidence="11">
    <location>
        <begin position="328"/>
        <end position="329"/>
    </location>
    <ligand>
        <name>substrate</name>
    </ligand>
</feature>
<evidence type="ECO:0000256" key="10">
    <source>
        <dbReference type="PIRSR" id="PIRSR630564-1"/>
    </source>
</evidence>
<dbReference type="InterPro" id="IPR030564">
    <property type="entry name" value="Myotubularin"/>
</dbReference>
<evidence type="ECO:0000256" key="2">
    <source>
        <dbReference type="ARBA" id="ARBA00007471"/>
    </source>
</evidence>
<dbReference type="PROSITE" id="PS50178">
    <property type="entry name" value="ZF_FYVE"/>
    <property type="match status" value="1"/>
</dbReference>
<dbReference type="EC" id="3.1.3.95" evidence="3"/>
<dbReference type="InterPro" id="IPR013083">
    <property type="entry name" value="Znf_RING/FYVE/PHD"/>
</dbReference>
<dbReference type="PANTHER" id="PTHR10807">
    <property type="entry name" value="MYOTUBULARIN-RELATED"/>
    <property type="match status" value="1"/>
</dbReference>
<dbReference type="GO" id="GO:0008270">
    <property type="term" value="F:zinc ion binding"/>
    <property type="evidence" value="ECO:0007669"/>
    <property type="project" value="UniProtKB-KW"/>
</dbReference>
<evidence type="ECO:0000256" key="7">
    <source>
        <dbReference type="ARBA" id="ARBA00022833"/>
    </source>
</evidence>
<evidence type="ECO:0000313" key="17">
    <source>
        <dbReference type="Proteomes" id="UP000007879"/>
    </source>
</evidence>
<comment type="similarity">
    <text evidence="2">Belongs to the protein-tyrosine phosphatase family. Non-receptor class myotubularin subfamily.</text>
</comment>
<dbReference type="InterPro" id="IPR011011">
    <property type="entry name" value="Znf_FYVE_PHD"/>
</dbReference>
<evidence type="ECO:0000256" key="8">
    <source>
        <dbReference type="ARBA" id="ARBA00023136"/>
    </source>
</evidence>
<feature type="binding site" evidence="11">
    <location>
        <begin position="389"/>
        <end position="395"/>
    </location>
    <ligand>
        <name>substrate</name>
    </ligand>
</feature>
<dbReference type="Pfam" id="PF06602">
    <property type="entry name" value="Myotub-related"/>
    <property type="match status" value="1"/>
</dbReference>
<dbReference type="InterPro" id="IPR000306">
    <property type="entry name" value="Znf_FYVE"/>
</dbReference>
<keyword evidence="5 12" id="KW-0863">Zinc-finger</keyword>
<dbReference type="SUPFAM" id="SSF52799">
    <property type="entry name" value="(Phosphotyrosine protein) phosphatases II"/>
    <property type="match status" value="1"/>
</dbReference>
<evidence type="ECO:0000259" key="15">
    <source>
        <dbReference type="PROSITE" id="PS51339"/>
    </source>
</evidence>
<feature type="domain" description="Myotubularin phosphatase" evidence="15">
    <location>
        <begin position="157"/>
        <end position="548"/>
    </location>
</feature>
<dbReference type="Proteomes" id="UP000007879">
    <property type="component" value="Unassembled WGS sequence"/>
</dbReference>
<keyword evidence="6" id="KW-0378">Hydrolase</keyword>
<dbReference type="PROSITE" id="PS51339">
    <property type="entry name" value="PPASE_MYOTUBULARIN"/>
    <property type="match status" value="1"/>
</dbReference>
<feature type="domain" description="FYVE-type" evidence="14">
    <location>
        <begin position="864"/>
        <end position="915"/>
    </location>
</feature>
<organism evidence="16">
    <name type="scientific">Amphimedon queenslandica</name>
    <name type="common">Sponge</name>
    <dbReference type="NCBI Taxonomy" id="400682"/>
    <lineage>
        <taxon>Eukaryota</taxon>
        <taxon>Metazoa</taxon>
        <taxon>Porifera</taxon>
        <taxon>Demospongiae</taxon>
        <taxon>Heteroscleromorpha</taxon>
        <taxon>Haplosclerida</taxon>
        <taxon>Niphatidae</taxon>
        <taxon>Amphimedon</taxon>
    </lineage>
</organism>
<dbReference type="Pfam" id="PF01363">
    <property type="entry name" value="FYVE"/>
    <property type="match status" value="1"/>
</dbReference>
<sequence>MDEDSLTGLLLSELYPQQDSPPVYDDGCSVDTEVPFQLIPGEASRFISLHDNGSHFIVLTNFRLFLTSEKGFVSLPLGLIESIEAVTDDISVFCKDGRSLRLQLDSFEQCRLWCHRVQDSLKPSANFRDAFAFIHYAYLSDGSTVKKRQLKRRGNPSLSTELLTSEYSRLGFNKPGTWRITDANAKYELCSSYPKVFVVPQSVTDSDLLQVSKFRSLSRLPAVVWRHKGNGCVLARASQPLVGFLGWRCQEDEQFLKALSKSCHPHAPPMEVMSHGEKITNGVGQTPSLLVVDLRSYTAAFGNRAKGGGCEHQDYYSNCEIVYKGLPNIHSVRTSFGSLRNLLSGNEQIRFFSQLEGTHWLQNISQLLQTAVEVSNTLHHHSRPVLIHCSDGWDRTTQITSLAQLLLDPYYRSLEGFRVLVEREWLSFGHKFSDRCGFGPDGEQSPVFLQWLDCLYQISNQFPTSFEFNSIFLVKLAQHCYSQLYGTFLGNCEQERERELVRLQTLSLWDCLEKEREITNAIYKENGDEVVLCPNYQVRSLKLWRELFLHLPLTRYTTTLPPPPSSRPLLPSTPTREKPNGHLHVPVKSNGIIPSLSLHVEEDKESEGDESVYKSFTVSVSNGDTSLEEEEERERGTVEGKTKEEEEEEEGELNKEEARNINGETTEEAKDTKSTPPASAVTDSQVFWQSQNFSLSVNHPAADMEESFRVVPETSEPSLTTFAVQEVNKNSSLPLATTVDKSWLSYSTSLNYSVFSECESRLRLLGRDGLVKQVDPVQERVAELEGLLRQRVHLLEEELKRVKSALTSGEGFVSVVNEEECLAVNDEKNEEPTSPVNGDWTCVDIADSNGVTWIPDHAVSHCPCGAEFWMGKRKHHCRSCGGIFCWQCSNYFTPVPHEQLFKDQRVCKICFDKLDGHLKSCQSPVAAASLNGSKTESKIK</sequence>
<dbReference type="GO" id="GO:0010506">
    <property type="term" value="P:regulation of autophagy"/>
    <property type="evidence" value="ECO:0007669"/>
    <property type="project" value="TreeGrafter"/>
</dbReference>
<dbReference type="GO" id="GO:0019903">
    <property type="term" value="F:protein phosphatase binding"/>
    <property type="evidence" value="ECO:0007669"/>
    <property type="project" value="TreeGrafter"/>
</dbReference>
<dbReference type="OrthoDB" id="271628at2759"/>
<reference evidence="16" key="2">
    <citation type="submission" date="2017-05" db="UniProtKB">
        <authorList>
            <consortium name="EnsemblMetazoa"/>
        </authorList>
    </citation>
    <scope>IDENTIFICATION</scope>
</reference>
<evidence type="ECO:0000256" key="6">
    <source>
        <dbReference type="ARBA" id="ARBA00022801"/>
    </source>
</evidence>
<dbReference type="GO" id="GO:0004438">
    <property type="term" value="F:phosphatidylinositol-3-phosphate phosphatase activity"/>
    <property type="evidence" value="ECO:0007669"/>
    <property type="project" value="TreeGrafter"/>
</dbReference>
<dbReference type="InterPro" id="IPR010569">
    <property type="entry name" value="Myotubularin-like_Pase_dom"/>
</dbReference>
<dbReference type="InterPro" id="IPR046978">
    <property type="entry name" value="MTMR4_FYVE"/>
</dbReference>
<gene>
    <name evidence="16" type="primary">100640426</name>
</gene>
<keyword evidence="8" id="KW-0472">Membrane</keyword>
<dbReference type="eggNOG" id="KOG4471">
    <property type="taxonomic scope" value="Eukaryota"/>
</dbReference>